<keyword evidence="7" id="KW-1185">Reference proteome</keyword>
<protein>
    <submittedName>
        <fullName evidence="6">FAD-binding oxidoreductase</fullName>
    </submittedName>
</protein>
<evidence type="ECO:0000256" key="2">
    <source>
        <dbReference type="ARBA" id="ARBA00022630"/>
    </source>
</evidence>
<dbReference type="PANTHER" id="PTHR43716:SF1">
    <property type="entry name" value="D-2-HYDROXYGLUTARATE DEHYDROGENASE, MITOCHONDRIAL"/>
    <property type="match status" value="1"/>
</dbReference>
<feature type="domain" description="FAD-binding PCMH-type" evidence="5">
    <location>
        <begin position="34"/>
        <end position="201"/>
    </location>
</feature>
<dbReference type="InterPro" id="IPR016166">
    <property type="entry name" value="FAD-bd_PCMH"/>
</dbReference>
<dbReference type="PANTHER" id="PTHR43716">
    <property type="entry name" value="D-2-HYDROXYGLUTARATE DEHYDROGENASE, MITOCHONDRIAL"/>
    <property type="match status" value="1"/>
</dbReference>
<dbReference type="InterPro" id="IPR004113">
    <property type="entry name" value="FAD-bd_oxidored_4_C"/>
</dbReference>
<gene>
    <name evidence="6" type="ORF">ACIB24_02705</name>
</gene>
<evidence type="ECO:0000259" key="5">
    <source>
        <dbReference type="PROSITE" id="PS51387"/>
    </source>
</evidence>
<dbReference type="Gene3D" id="3.30.43.10">
    <property type="entry name" value="Uridine Diphospho-n-acetylenolpyruvylglucosamine Reductase, domain 2"/>
    <property type="match status" value="1"/>
</dbReference>
<dbReference type="PROSITE" id="PS51387">
    <property type="entry name" value="FAD_PCMH"/>
    <property type="match status" value="1"/>
</dbReference>
<dbReference type="Proteomes" id="UP001612915">
    <property type="component" value="Unassembled WGS sequence"/>
</dbReference>
<evidence type="ECO:0000256" key="3">
    <source>
        <dbReference type="ARBA" id="ARBA00022827"/>
    </source>
</evidence>
<proteinExistence type="predicted"/>
<dbReference type="SUPFAM" id="SSF55103">
    <property type="entry name" value="FAD-linked oxidases, C-terminal domain"/>
    <property type="match status" value="1"/>
</dbReference>
<keyword evidence="3" id="KW-0274">FAD</keyword>
<dbReference type="EMBL" id="JBITLV010000001">
    <property type="protein sequence ID" value="MFI7585970.1"/>
    <property type="molecule type" value="Genomic_DNA"/>
</dbReference>
<dbReference type="Gene3D" id="3.30.465.10">
    <property type="match status" value="1"/>
</dbReference>
<reference evidence="6 7" key="1">
    <citation type="submission" date="2024-10" db="EMBL/GenBank/DDBJ databases">
        <title>The Natural Products Discovery Center: Release of the First 8490 Sequenced Strains for Exploring Actinobacteria Biosynthetic Diversity.</title>
        <authorList>
            <person name="Kalkreuter E."/>
            <person name="Kautsar S.A."/>
            <person name="Yang D."/>
            <person name="Bader C.D."/>
            <person name="Teijaro C.N."/>
            <person name="Fluegel L."/>
            <person name="Davis C.M."/>
            <person name="Simpson J.R."/>
            <person name="Lauterbach L."/>
            <person name="Steele A.D."/>
            <person name="Gui C."/>
            <person name="Meng S."/>
            <person name="Li G."/>
            <person name="Viehrig K."/>
            <person name="Ye F."/>
            <person name="Su P."/>
            <person name="Kiefer A.F."/>
            <person name="Nichols A."/>
            <person name="Cepeda A.J."/>
            <person name="Yan W."/>
            <person name="Fan B."/>
            <person name="Jiang Y."/>
            <person name="Adhikari A."/>
            <person name="Zheng C.-J."/>
            <person name="Schuster L."/>
            <person name="Cowan T.M."/>
            <person name="Smanski M.J."/>
            <person name="Chevrette M.G."/>
            <person name="De Carvalho L.P.S."/>
            <person name="Shen B."/>
        </authorList>
    </citation>
    <scope>NUCLEOTIDE SEQUENCE [LARGE SCALE GENOMIC DNA]</scope>
    <source>
        <strain evidence="6 7">NPDC049639</strain>
    </source>
</reference>
<dbReference type="InterPro" id="IPR051264">
    <property type="entry name" value="FAD-oxidored/transferase_4"/>
</dbReference>
<dbReference type="RefSeq" id="WP_398274787.1">
    <property type="nucleotide sequence ID" value="NZ_JBITLV010000001.1"/>
</dbReference>
<dbReference type="InterPro" id="IPR016167">
    <property type="entry name" value="FAD-bd_PCMH_sub1"/>
</dbReference>
<dbReference type="SUPFAM" id="SSF56176">
    <property type="entry name" value="FAD-binding/transporter-associated domain-like"/>
    <property type="match status" value="1"/>
</dbReference>
<dbReference type="InterPro" id="IPR016164">
    <property type="entry name" value="FAD-linked_Oxase-like_C"/>
</dbReference>
<dbReference type="Pfam" id="PF02913">
    <property type="entry name" value="FAD-oxidase_C"/>
    <property type="match status" value="1"/>
</dbReference>
<dbReference type="Pfam" id="PF01565">
    <property type="entry name" value="FAD_binding_4"/>
    <property type="match status" value="1"/>
</dbReference>
<comment type="cofactor">
    <cofactor evidence="1">
        <name>FAD</name>
        <dbReference type="ChEBI" id="CHEBI:57692"/>
    </cofactor>
</comment>
<evidence type="ECO:0000313" key="7">
    <source>
        <dbReference type="Proteomes" id="UP001612915"/>
    </source>
</evidence>
<evidence type="ECO:0000313" key="6">
    <source>
        <dbReference type="EMBL" id="MFI7585970.1"/>
    </source>
</evidence>
<dbReference type="InterPro" id="IPR036318">
    <property type="entry name" value="FAD-bd_PCMH-like_sf"/>
</dbReference>
<accession>A0ABW8AHX2</accession>
<keyword evidence="4" id="KW-0560">Oxidoreductase</keyword>
<dbReference type="InterPro" id="IPR016169">
    <property type="entry name" value="FAD-bd_PCMH_sub2"/>
</dbReference>
<dbReference type="InterPro" id="IPR006094">
    <property type="entry name" value="Oxid_FAD_bind_N"/>
</dbReference>
<keyword evidence="2" id="KW-0285">Flavoprotein</keyword>
<organism evidence="6 7">
    <name type="scientific">Spongisporangium articulatum</name>
    <dbReference type="NCBI Taxonomy" id="3362603"/>
    <lineage>
        <taxon>Bacteria</taxon>
        <taxon>Bacillati</taxon>
        <taxon>Actinomycetota</taxon>
        <taxon>Actinomycetes</taxon>
        <taxon>Kineosporiales</taxon>
        <taxon>Kineosporiaceae</taxon>
        <taxon>Spongisporangium</taxon>
    </lineage>
</organism>
<name>A0ABW8AHX2_9ACTN</name>
<dbReference type="Gene3D" id="3.30.70.2190">
    <property type="match status" value="1"/>
</dbReference>
<sequence length="401" mass="40542">MDLVARLEQLVGEAQVVTEPEAVAPYAQDWTRRWHGKPLAVVRPGSVEEVAAVVTACAEAGVPLVPQGGNTGLVGRGAPQDGEVVLSTRRLNAIGPVDAEARTVLVGAGVTLGDVQAAARAAGLDLVLDPAARESATVGGIVATNAGTRAQLCGLVAVRPDGSVVALPEGATDADDVFQGLPGSQGTRGVITAVRLLLAEPADVAGAALVAVQGVDDALAVLAAVRDRFDTVTAAEYLHDDGLRLVLQHRGLSSPFGRPYPLYLLLEVAGPEGAAVGSLGGLLGELDVVRDLALAGSPAERARVRDLLEAHADAVAAEGPAVVLDVALPPAALGAFEQRLPDVLRAVSRGAVPILSGHLAEGTLRVNLLHTGTDDAEGAVTDAVLHLVADLGGVGRAVPSA</sequence>
<evidence type="ECO:0000256" key="4">
    <source>
        <dbReference type="ARBA" id="ARBA00023002"/>
    </source>
</evidence>
<comment type="caution">
    <text evidence="6">The sequence shown here is derived from an EMBL/GenBank/DDBJ whole genome shotgun (WGS) entry which is preliminary data.</text>
</comment>
<evidence type="ECO:0000256" key="1">
    <source>
        <dbReference type="ARBA" id="ARBA00001974"/>
    </source>
</evidence>